<evidence type="ECO:0000256" key="6">
    <source>
        <dbReference type="SAM" id="MobiDB-lite"/>
    </source>
</evidence>
<feature type="transmembrane region" description="Helical" evidence="7">
    <location>
        <begin position="359"/>
        <end position="382"/>
    </location>
</feature>
<evidence type="ECO:0000256" key="3">
    <source>
        <dbReference type="ARBA" id="ARBA00022692"/>
    </source>
</evidence>
<evidence type="ECO:0000256" key="1">
    <source>
        <dbReference type="ARBA" id="ARBA00004651"/>
    </source>
</evidence>
<evidence type="ECO:0000256" key="4">
    <source>
        <dbReference type="ARBA" id="ARBA00022989"/>
    </source>
</evidence>
<feature type="transmembrane region" description="Helical" evidence="7">
    <location>
        <begin position="483"/>
        <end position="505"/>
    </location>
</feature>
<proteinExistence type="predicted"/>
<dbReference type="AlphaFoldDB" id="A0AB33A155"/>
<protein>
    <recommendedName>
        <fullName evidence="8">ABC3 transporter permease C-terminal domain-containing protein</fullName>
    </recommendedName>
</protein>
<dbReference type="Pfam" id="PF02687">
    <property type="entry name" value="FtsX"/>
    <property type="match status" value="1"/>
</dbReference>
<feature type="transmembrane region" description="Helical" evidence="7">
    <location>
        <begin position="413"/>
        <end position="437"/>
    </location>
</feature>
<keyword evidence="3 7" id="KW-0812">Transmembrane</keyword>
<feature type="transmembrane region" description="Helical" evidence="7">
    <location>
        <begin position="457"/>
        <end position="477"/>
    </location>
</feature>
<dbReference type="PANTHER" id="PTHR30287">
    <property type="entry name" value="MEMBRANE COMPONENT OF PREDICTED ABC SUPERFAMILY METABOLITE UPTAKE TRANSPORTER"/>
    <property type="match status" value="1"/>
</dbReference>
<feature type="compositionally biased region" description="Basic and acidic residues" evidence="6">
    <location>
        <begin position="614"/>
        <end position="627"/>
    </location>
</feature>
<evidence type="ECO:0000313" key="10">
    <source>
        <dbReference type="Proteomes" id="UP000006296"/>
    </source>
</evidence>
<dbReference type="EMBL" id="CP003844">
    <property type="protein sequence ID" value="AFT75352.1"/>
    <property type="molecule type" value="Genomic_DNA"/>
</dbReference>
<dbReference type="Proteomes" id="UP000006296">
    <property type="component" value="Chromosome"/>
</dbReference>
<feature type="region of interest" description="Disordered" evidence="6">
    <location>
        <begin position="614"/>
        <end position="633"/>
    </location>
</feature>
<feature type="domain" description="ABC3 transporter permease C-terminal" evidence="8">
    <location>
        <begin position="855"/>
        <end position="965"/>
    </location>
</feature>
<keyword evidence="4 7" id="KW-1133">Transmembrane helix</keyword>
<evidence type="ECO:0000256" key="7">
    <source>
        <dbReference type="SAM" id="Phobius"/>
    </source>
</evidence>
<feature type="region of interest" description="Disordered" evidence="6">
    <location>
        <begin position="703"/>
        <end position="739"/>
    </location>
</feature>
<dbReference type="GO" id="GO:0005886">
    <property type="term" value="C:plasma membrane"/>
    <property type="evidence" value="ECO:0007669"/>
    <property type="project" value="UniProtKB-SubCell"/>
</dbReference>
<organism evidence="9 10">
    <name type="scientific">Alteromonas macleodii (strain English Channel 673)</name>
    <dbReference type="NCBI Taxonomy" id="1004788"/>
    <lineage>
        <taxon>Bacteria</taxon>
        <taxon>Pseudomonadati</taxon>
        <taxon>Pseudomonadota</taxon>
        <taxon>Gammaproteobacteria</taxon>
        <taxon>Alteromonadales</taxon>
        <taxon>Alteromonadaceae</taxon>
        <taxon>Alteromonas/Salinimonas group</taxon>
        <taxon>Alteromonas</taxon>
    </lineage>
</organism>
<dbReference type="KEGG" id="amg:AMEC673_13330"/>
<reference evidence="10" key="1">
    <citation type="journal article" date="2012" name="Sci. Rep.">
        <title>Genomes of surface isolates of Alteromonas macleodii: the life of a widespread marine opportunistic copiotroph.</title>
        <authorList>
            <person name="Lopez-Perez M."/>
            <person name="Gonzaga A."/>
            <person name="Martin-Cuadrado A.B."/>
            <person name="Onyshchenko O."/>
            <person name="Ghavidel A."/>
            <person name="Ghai R."/>
            <person name="Rodriguez-Valera F."/>
        </authorList>
    </citation>
    <scope>NUCLEOTIDE SEQUENCE [LARGE SCALE GENOMIC DNA]</scope>
    <source>
        <strain evidence="10">English Channel 673</strain>
    </source>
</reference>
<dbReference type="RefSeq" id="WP_014977053.1">
    <property type="nucleotide sequence ID" value="NC_018678.1"/>
</dbReference>
<evidence type="ECO:0000256" key="2">
    <source>
        <dbReference type="ARBA" id="ARBA00022475"/>
    </source>
</evidence>
<feature type="compositionally biased region" description="Low complexity" evidence="6">
    <location>
        <begin position="703"/>
        <end position="714"/>
    </location>
</feature>
<gene>
    <name evidence="9" type="ordered locus">AMEC673_13330</name>
</gene>
<dbReference type="InterPro" id="IPR003838">
    <property type="entry name" value="ABC3_permease_C"/>
</dbReference>
<sequence length="978" mass="107170">MLRTLLLTLSSLLAMARHRPWEPLLIMAAIILANAGLVTVLLINEGATQGELLQSKQGLTLGSIITPADSRARFTQSDYATVRKQGFTQLVAIAERDITLSCNASKPTTTLTLLGVDTQPLLGSAFRKRGFEAPAQNDSALSLSYLSQNAKKFSEMENQQTPAGRELRSNSGGDFAVNGLIHPLTNAKLACHDTLNEIDRKSAPSPYWPATVSAYVSSFAPQNTILISIDEFYRGGVTIENDEPVKPVIPDNAKRAQEKQAKQQKAYVPLSGFIALSPLSHQHLTQIETLLGIPVKQTTSNTNNDTGSLPDSFRLNLWAMSGLMGVVALFIVLNALNLMYRTRLPNIIRLRQLGISQRILSIALFTELLVYCVISIPIGMFIGFQAASWLSPVINGTFTSLFNAVFVNPDVNLLFTFGFALTTTFISLVVFSLVSIVKLSNALTVAPVKKENALRQFAVGLISLCALLLLFIAEGFVSSAASALFFVALLLLTSCALILLWLPIFSKLLTRFVPRQWPVFHYVIANMHLLSSKTRLAVCAFFIALTANIGMNTMTDSFRDATEQWLTQRLYAPFYLYTDAPLSRIETLSTKSLPPLALTPFLKAEGAVIGSHAQEETHKEIHKETREVSNSPPTYVSISSYPVHQSGKKALVLDDVINNDLNTVWREFTEGKGVFINQQLAFALNAKLGHTLDIENIRLRKTANSSSSAVNTSNEAYSSPQDKTTDPTQGSQSSSSNSNLFAATPQWKVLGIYPDYGNLNGQILVPLPSFNRNDVLIRDQLFSGVVAIYPEPPIETNVIGDNKQSTYGKDILEQQLKSQLGEHREIALYTRQALLDTSMQTFDHTFVLTDGLNITTLLVAGVAFAVSLTVLTIGSAAQLSVLRALGVSQLKVKASLFAQYLLLCFISALLAIPFGVYLAYVFIQQVNRHAFNWVYPLSINAEVILSSVGLSLLIVSLVLLLPLGKLKPKIDLRQEVQL</sequence>
<evidence type="ECO:0000259" key="8">
    <source>
        <dbReference type="Pfam" id="PF02687"/>
    </source>
</evidence>
<dbReference type="PANTHER" id="PTHR30287:SF2">
    <property type="entry name" value="BLL1001 PROTEIN"/>
    <property type="match status" value="1"/>
</dbReference>
<feature type="transmembrane region" description="Helical" evidence="7">
    <location>
        <begin position="900"/>
        <end position="923"/>
    </location>
</feature>
<accession>A0AB33A155</accession>
<feature type="compositionally biased region" description="Polar residues" evidence="6">
    <location>
        <begin position="715"/>
        <end position="730"/>
    </location>
</feature>
<evidence type="ECO:0000256" key="5">
    <source>
        <dbReference type="ARBA" id="ARBA00023136"/>
    </source>
</evidence>
<feature type="transmembrane region" description="Helical" evidence="7">
    <location>
        <begin position="943"/>
        <end position="963"/>
    </location>
</feature>
<keyword evidence="5 7" id="KW-0472">Membrane</keyword>
<keyword evidence="2" id="KW-1003">Cell membrane</keyword>
<dbReference type="InterPro" id="IPR038766">
    <property type="entry name" value="Membrane_comp_ABC_pdt"/>
</dbReference>
<name>A0AB33A155_ALTME</name>
<evidence type="ECO:0000313" key="9">
    <source>
        <dbReference type="EMBL" id="AFT75352.1"/>
    </source>
</evidence>
<feature type="transmembrane region" description="Helical" evidence="7">
    <location>
        <begin position="317"/>
        <end position="338"/>
    </location>
</feature>
<comment type="subcellular location">
    <subcellularLocation>
        <location evidence="1">Cell membrane</location>
        <topology evidence="1">Multi-pass membrane protein</topology>
    </subcellularLocation>
</comment>
<feature type="transmembrane region" description="Helical" evidence="7">
    <location>
        <begin position="26"/>
        <end position="43"/>
    </location>
</feature>
<feature type="transmembrane region" description="Helical" evidence="7">
    <location>
        <begin position="857"/>
        <end position="879"/>
    </location>
</feature>